<keyword evidence="7" id="KW-1185">Reference proteome</keyword>
<name>A0ABV3TYB0_9GAMM</name>
<comment type="similarity">
    <text evidence="1">Belongs to the ATP-dependent AMP-binding enzyme family.</text>
</comment>
<dbReference type="Gene3D" id="3.40.50.12780">
    <property type="entry name" value="N-terminal domain of ligase-like"/>
    <property type="match status" value="1"/>
</dbReference>
<evidence type="ECO:0000256" key="4">
    <source>
        <dbReference type="ARBA" id="ARBA00022840"/>
    </source>
</evidence>
<evidence type="ECO:0000256" key="1">
    <source>
        <dbReference type="ARBA" id="ARBA00006432"/>
    </source>
</evidence>
<keyword evidence="2 6" id="KW-0436">Ligase</keyword>
<dbReference type="GO" id="GO:0004467">
    <property type="term" value="F:long-chain fatty acid-CoA ligase activity"/>
    <property type="evidence" value="ECO:0007669"/>
    <property type="project" value="UniProtKB-EC"/>
</dbReference>
<dbReference type="PANTHER" id="PTHR43107">
    <property type="entry name" value="LONG-CHAIN FATTY ACID TRANSPORT PROTEIN"/>
    <property type="match status" value="1"/>
</dbReference>
<keyword evidence="3" id="KW-0547">Nucleotide-binding</keyword>
<evidence type="ECO:0000313" key="6">
    <source>
        <dbReference type="EMBL" id="MEX1666573.1"/>
    </source>
</evidence>
<dbReference type="NCBIfam" id="NF006134">
    <property type="entry name" value="PRK08279.1"/>
    <property type="match status" value="1"/>
</dbReference>
<dbReference type="EC" id="6.2.1.3" evidence="6"/>
<dbReference type="InterPro" id="IPR000873">
    <property type="entry name" value="AMP-dep_synth/lig_dom"/>
</dbReference>
<dbReference type="InterPro" id="IPR042099">
    <property type="entry name" value="ANL_N_sf"/>
</dbReference>
<dbReference type="SUPFAM" id="SSF56801">
    <property type="entry name" value="Acetyl-CoA synthetase-like"/>
    <property type="match status" value="1"/>
</dbReference>
<dbReference type="InterPro" id="IPR020845">
    <property type="entry name" value="AMP-binding_CS"/>
</dbReference>
<sequence>MKEFIRVVKDFLPILPAVLFQPPKDADKKSLGRLFQETAARYEKRTAIIFEGRELSWGQFNELANQYAHLLKKHGVKRGDSVALMMENRIEMLACIVAVAKVGAACGLINTSLTGRPLVHCVTTTESKKCIIGEELIDSIVDVKSELGLADKDFLWVKDHGKKTCPEWACDLAAEIDSMPISNPPETVEITAGEKALYVFTSGTTGLPKAAVILHRRFLSAAEPYSRVAFRAKPEDRLYICLPLYHFTGLGPGVGACFYSGASIFLRRKFSASKFWPEVQEYKTNLFVYVGELCRYLAAQPVCEAEKNNPLETMVGNGLRPDVWGAFRDRFKVGRISEMYGSSEGNAVFINLLNKDRTIGTTSAKVMLVKYDIDADEMVRSPKGKLIAVKKGEAGLLLTKIDDRYQFDGYKDKSATASKVLRDVVKRGDSWFNTGDLVRQIDVGFALGLGHYQFVDRVGDTFRWRSENVSTNEVGEILNGSDQVDMANVYGVEIPGIEGKAGMAAMTLNEGVSFDPVSFSTYVCSQLAAFARPVFVRIQGQAETTVTFKLFKGNLRKEAYDINQIEDAIYILKPGSSVYELLDEEFYQKIVDGKSGY</sequence>
<dbReference type="PROSITE" id="PS00455">
    <property type="entry name" value="AMP_BINDING"/>
    <property type="match status" value="1"/>
</dbReference>
<comment type="caution">
    <text evidence="6">The sequence shown here is derived from an EMBL/GenBank/DDBJ whole genome shotgun (WGS) entry which is preliminary data.</text>
</comment>
<dbReference type="Pfam" id="PF00501">
    <property type="entry name" value="AMP-binding"/>
    <property type="match status" value="1"/>
</dbReference>
<evidence type="ECO:0000259" key="5">
    <source>
        <dbReference type="Pfam" id="PF00501"/>
    </source>
</evidence>
<proteinExistence type="inferred from homology"/>
<dbReference type="RefSeq" id="WP_368376647.1">
    <property type="nucleotide sequence ID" value="NZ_JBFRYB010000001.1"/>
</dbReference>
<evidence type="ECO:0000256" key="2">
    <source>
        <dbReference type="ARBA" id="ARBA00022598"/>
    </source>
</evidence>
<accession>A0ABV3TYB0</accession>
<dbReference type="EMBL" id="JBFRYB010000001">
    <property type="protein sequence ID" value="MEX1666573.1"/>
    <property type="molecule type" value="Genomic_DNA"/>
</dbReference>
<feature type="domain" description="AMP-dependent synthetase/ligase" evidence="5">
    <location>
        <begin position="35"/>
        <end position="383"/>
    </location>
</feature>
<evidence type="ECO:0000313" key="7">
    <source>
        <dbReference type="Proteomes" id="UP001557484"/>
    </source>
</evidence>
<reference evidence="6 7" key="1">
    <citation type="journal article" date="2011" name="Int. J. Syst. Evol. Microbiol.">
        <title>Zhongshania antarctica gen. nov., sp. nov. and Zhongshania guokunii sp. nov., gammaproteobacteria respectively isolated from coastal attached (fast) ice and surface seawater of the Antarctic.</title>
        <authorList>
            <person name="Li H.J."/>
            <person name="Zhang X.Y."/>
            <person name="Chen C.X."/>
            <person name="Zhang Y.J."/>
            <person name="Gao Z.M."/>
            <person name="Yu Y."/>
            <person name="Chen X.L."/>
            <person name="Chen B."/>
            <person name="Zhang Y.Z."/>
        </authorList>
    </citation>
    <scope>NUCLEOTIDE SEQUENCE [LARGE SCALE GENOMIC DNA]</scope>
    <source>
        <strain evidence="6 7">R06B22</strain>
    </source>
</reference>
<dbReference type="Proteomes" id="UP001557484">
    <property type="component" value="Unassembled WGS sequence"/>
</dbReference>
<keyword evidence="4" id="KW-0067">ATP-binding</keyword>
<protein>
    <submittedName>
        <fullName evidence="6">Long-chain-acyl-CoA synthetase</fullName>
        <ecNumber evidence="6">6.2.1.3</ecNumber>
    </submittedName>
</protein>
<organism evidence="6 7">
    <name type="scientific">Zhongshania arctica</name>
    <dbReference type="NCBI Taxonomy" id="3238302"/>
    <lineage>
        <taxon>Bacteria</taxon>
        <taxon>Pseudomonadati</taxon>
        <taxon>Pseudomonadota</taxon>
        <taxon>Gammaproteobacteria</taxon>
        <taxon>Cellvibrionales</taxon>
        <taxon>Spongiibacteraceae</taxon>
        <taxon>Zhongshania</taxon>
    </lineage>
</organism>
<dbReference type="PANTHER" id="PTHR43107:SF15">
    <property type="entry name" value="FATTY ACID TRANSPORT PROTEIN 3, ISOFORM A"/>
    <property type="match status" value="1"/>
</dbReference>
<gene>
    <name evidence="6" type="ORF">AB4875_13850</name>
</gene>
<evidence type="ECO:0000256" key="3">
    <source>
        <dbReference type="ARBA" id="ARBA00022741"/>
    </source>
</evidence>